<keyword evidence="2" id="KW-0812">Transmembrane</keyword>
<dbReference type="PROSITE" id="PS50053">
    <property type="entry name" value="UBIQUITIN_2"/>
    <property type="match status" value="1"/>
</dbReference>
<evidence type="ECO:0000256" key="5">
    <source>
        <dbReference type="SAM" id="MobiDB-lite"/>
    </source>
</evidence>
<keyword evidence="8" id="KW-1185">Reference proteome</keyword>
<evidence type="ECO:0000256" key="4">
    <source>
        <dbReference type="ARBA" id="ARBA00023136"/>
    </source>
</evidence>
<dbReference type="EMBL" id="JASMQC010000003">
    <property type="protein sequence ID" value="KAK1946200.1"/>
    <property type="molecule type" value="Genomic_DNA"/>
</dbReference>
<dbReference type="Proteomes" id="UP001259832">
    <property type="component" value="Unassembled WGS sequence"/>
</dbReference>
<comment type="caution">
    <text evidence="7">The sequence shown here is derived from an EMBL/GenBank/DDBJ whole genome shotgun (WGS) entry which is preliminary data.</text>
</comment>
<keyword evidence="4" id="KW-0472">Membrane</keyword>
<accession>A0AAD9GX79</accession>
<evidence type="ECO:0000256" key="1">
    <source>
        <dbReference type="ARBA" id="ARBA00004370"/>
    </source>
</evidence>
<keyword evidence="3" id="KW-1133">Transmembrane helix</keyword>
<dbReference type="GO" id="GO:0016020">
    <property type="term" value="C:membrane"/>
    <property type="evidence" value="ECO:0007669"/>
    <property type="project" value="UniProtKB-SubCell"/>
</dbReference>
<dbReference type="InterPro" id="IPR000626">
    <property type="entry name" value="Ubiquitin-like_dom"/>
</dbReference>
<name>A0AAD9GX79_9STRA</name>
<dbReference type="InterPro" id="IPR039751">
    <property type="entry name" value="HERPUD1/2"/>
</dbReference>
<protein>
    <recommendedName>
        <fullName evidence="6">Ubiquitin-like domain-containing protein</fullName>
    </recommendedName>
</protein>
<dbReference type="SUPFAM" id="SSF54236">
    <property type="entry name" value="Ubiquitin-like"/>
    <property type="match status" value="1"/>
</dbReference>
<evidence type="ECO:0000313" key="7">
    <source>
        <dbReference type="EMBL" id="KAK1946200.1"/>
    </source>
</evidence>
<evidence type="ECO:0000313" key="8">
    <source>
        <dbReference type="Proteomes" id="UP001259832"/>
    </source>
</evidence>
<feature type="domain" description="Ubiquitin-like" evidence="6">
    <location>
        <begin position="13"/>
        <end position="74"/>
    </location>
</feature>
<dbReference type="InterPro" id="IPR029071">
    <property type="entry name" value="Ubiquitin-like_domsf"/>
</dbReference>
<proteinExistence type="predicted"/>
<feature type="region of interest" description="Disordered" evidence="5">
    <location>
        <begin position="100"/>
        <end position="146"/>
    </location>
</feature>
<evidence type="ECO:0000256" key="2">
    <source>
        <dbReference type="ARBA" id="ARBA00022692"/>
    </source>
</evidence>
<feature type="region of interest" description="Disordered" evidence="5">
    <location>
        <begin position="200"/>
        <end position="223"/>
    </location>
</feature>
<reference evidence="7" key="1">
    <citation type="submission" date="2023-08" db="EMBL/GenBank/DDBJ databases">
        <title>Reference Genome Resource for the Citrus Pathogen Phytophthora citrophthora.</title>
        <authorList>
            <person name="Moller H."/>
            <person name="Coetzee B."/>
            <person name="Rose L.J."/>
            <person name="Van Niekerk J.M."/>
        </authorList>
    </citation>
    <scope>NUCLEOTIDE SEQUENCE</scope>
    <source>
        <strain evidence="7">STE-U-9442</strain>
    </source>
</reference>
<evidence type="ECO:0000259" key="6">
    <source>
        <dbReference type="PROSITE" id="PS50053"/>
    </source>
</evidence>
<dbReference type="Gene3D" id="3.10.20.90">
    <property type="entry name" value="Phosphatidylinositol 3-kinase Catalytic Subunit, Chain A, domain 1"/>
    <property type="match status" value="1"/>
</dbReference>
<evidence type="ECO:0000256" key="3">
    <source>
        <dbReference type="ARBA" id="ARBA00022989"/>
    </source>
</evidence>
<feature type="compositionally biased region" description="Basic and acidic residues" evidence="5">
    <location>
        <begin position="102"/>
        <end position="116"/>
    </location>
</feature>
<comment type="subcellular location">
    <subcellularLocation>
        <location evidence="1">Membrane</location>
    </subcellularLocation>
</comment>
<dbReference type="GO" id="GO:0030968">
    <property type="term" value="P:endoplasmic reticulum unfolded protein response"/>
    <property type="evidence" value="ECO:0007669"/>
    <property type="project" value="TreeGrafter"/>
</dbReference>
<sequence length="223" mass="24522">MDAPASAQSPPHVNLVVRNVYTPSQSLSLSVALQTLVGELKRRLSVEFPSSPAVSAQKLIFGGKICGDDELLEQILAQVQKDVDNDEPVVLHLLVSSSGLRKSAEPKAPEPQRPEPEAAEAQDSPRPSSNAAIEPPSFNDQSMPAATVSQQPQFMFGQPPAMTQQQQHLYRQSMLMQQQAMVMQQIQYLQFLLMQQRQQATPSSVPEASSRTRSSRRMAIFTA</sequence>
<gene>
    <name evidence="7" type="ORF">P3T76_001753</name>
</gene>
<dbReference type="PANTHER" id="PTHR12943">
    <property type="entry name" value="HOMOCYSTEINE-RESPONSIVE ENDOPLASMIC RETICULUM-RESIDENT UNIQUITIN-LIKE DOMAIN HERPUD PROTEIN FAMILY MEMBER"/>
    <property type="match status" value="1"/>
</dbReference>
<dbReference type="PANTHER" id="PTHR12943:SF27">
    <property type="entry name" value="HOMOCYSTEINE-INDUCED ENDOPLASMIC RETICULUM PROTEIN, ISOFORM A"/>
    <property type="match status" value="1"/>
</dbReference>
<organism evidence="7 8">
    <name type="scientific">Phytophthora citrophthora</name>
    <dbReference type="NCBI Taxonomy" id="4793"/>
    <lineage>
        <taxon>Eukaryota</taxon>
        <taxon>Sar</taxon>
        <taxon>Stramenopiles</taxon>
        <taxon>Oomycota</taxon>
        <taxon>Peronosporomycetes</taxon>
        <taxon>Peronosporales</taxon>
        <taxon>Peronosporaceae</taxon>
        <taxon>Phytophthora</taxon>
    </lineage>
</organism>
<dbReference type="AlphaFoldDB" id="A0AAD9GX79"/>